<dbReference type="EMBL" id="JBHMFB010000001">
    <property type="protein sequence ID" value="MFB9088005.1"/>
    <property type="molecule type" value="Genomic_DNA"/>
</dbReference>
<feature type="chain" id="PRO_5046122707" evidence="8">
    <location>
        <begin position="22"/>
        <end position="450"/>
    </location>
</feature>
<evidence type="ECO:0000313" key="9">
    <source>
        <dbReference type="EMBL" id="MFB9088005.1"/>
    </source>
</evidence>
<accession>A0ABV5GA71</accession>
<comment type="subcellular location">
    <subcellularLocation>
        <location evidence="1">Cell outer membrane</location>
    </subcellularLocation>
</comment>
<organism evidence="9 10">
    <name type="scientific">Flavobacterium paronense</name>
    <dbReference type="NCBI Taxonomy" id="1392775"/>
    <lineage>
        <taxon>Bacteria</taxon>
        <taxon>Pseudomonadati</taxon>
        <taxon>Bacteroidota</taxon>
        <taxon>Flavobacteriia</taxon>
        <taxon>Flavobacteriales</taxon>
        <taxon>Flavobacteriaceae</taxon>
        <taxon>Flavobacterium</taxon>
    </lineage>
</organism>
<comment type="similarity">
    <text evidence="2">Belongs to the outer membrane factor (OMF) (TC 1.B.17) family.</text>
</comment>
<dbReference type="Pfam" id="PF02321">
    <property type="entry name" value="OEP"/>
    <property type="match status" value="2"/>
</dbReference>
<dbReference type="Proteomes" id="UP001589576">
    <property type="component" value="Unassembled WGS sequence"/>
</dbReference>
<evidence type="ECO:0000256" key="3">
    <source>
        <dbReference type="ARBA" id="ARBA00022448"/>
    </source>
</evidence>
<evidence type="ECO:0000256" key="1">
    <source>
        <dbReference type="ARBA" id="ARBA00004442"/>
    </source>
</evidence>
<proteinExistence type="inferred from homology"/>
<evidence type="ECO:0000256" key="6">
    <source>
        <dbReference type="ARBA" id="ARBA00023136"/>
    </source>
</evidence>
<keyword evidence="4" id="KW-1134">Transmembrane beta strand</keyword>
<dbReference type="Gene3D" id="1.20.1600.10">
    <property type="entry name" value="Outer membrane efflux proteins (OEP)"/>
    <property type="match status" value="1"/>
</dbReference>
<name>A0ABV5GA71_9FLAO</name>
<dbReference type="PANTHER" id="PTHR30026:SF20">
    <property type="entry name" value="OUTER MEMBRANE PROTEIN TOLC"/>
    <property type="match status" value="1"/>
</dbReference>
<dbReference type="RefSeq" id="WP_290285441.1">
    <property type="nucleotide sequence ID" value="NZ_JAUFQN010000019.1"/>
</dbReference>
<keyword evidence="7" id="KW-0998">Cell outer membrane</keyword>
<keyword evidence="3" id="KW-0813">Transport</keyword>
<comment type="caution">
    <text evidence="9">The sequence shown here is derived from an EMBL/GenBank/DDBJ whole genome shotgun (WGS) entry which is preliminary data.</text>
</comment>
<reference evidence="9 10" key="1">
    <citation type="submission" date="2024-09" db="EMBL/GenBank/DDBJ databases">
        <authorList>
            <person name="Sun Q."/>
            <person name="Mori K."/>
        </authorList>
    </citation>
    <scope>NUCLEOTIDE SEQUENCE [LARGE SCALE GENOMIC DNA]</scope>
    <source>
        <strain evidence="9 10">CECT 8460</strain>
    </source>
</reference>
<evidence type="ECO:0000256" key="7">
    <source>
        <dbReference type="ARBA" id="ARBA00023237"/>
    </source>
</evidence>
<gene>
    <name evidence="9" type="ORF">ACFFUU_00165</name>
</gene>
<dbReference type="SUPFAM" id="SSF56954">
    <property type="entry name" value="Outer membrane efflux proteins (OEP)"/>
    <property type="match status" value="1"/>
</dbReference>
<dbReference type="InterPro" id="IPR051906">
    <property type="entry name" value="TolC-like"/>
</dbReference>
<keyword evidence="5" id="KW-0812">Transmembrane</keyword>
<evidence type="ECO:0000313" key="10">
    <source>
        <dbReference type="Proteomes" id="UP001589576"/>
    </source>
</evidence>
<feature type="signal peptide" evidence="8">
    <location>
        <begin position="1"/>
        <end position="21"/>
    </location>
</feature>
<keyword evidence="8" id="KW-0732">Signal</keyword>
<sequence length="450" mass="50048">MQINKTLLLIFLLLVFTKNQAQDTSVNELAQQKKLLTLKEAVQMAVTNSDAASLAKAKVETSKLELDVIKNNRYPSVKASGQYLRLSSAHVDSNIQTNTSGSGSSAPLKIDQLMLGQVNATMPVFNGFKLKNSINESKSMYKAETFSEKHSKEQIGLEVVELFANLYKAQQMVNLIQDNLKSADQRVKDFTAMEENGLIARNDLLKAQLQQSNVQLSLDNAKKNTAIANYKLITLLKLPENTQVDIDIEAVKRDMASNQGNTEQGERNDLKSLELKKQAAESGIKIAKANYYPSLNLTGGYIAFDLNNVLTVTNAMNFGVGVSYDLSSIFKNSKNVKLAQSKTKETEIALSLMTDQIKEEVFQATENYNLSLKQSLVYEKAVTQATENYRIVKDKYDNSLVDTNDLLEADFQQLQSKINQALSKADVAQKYYELQFASGKLNSSLNISQK</sequence>
<evidence type="ECO:0000256" key="2">
    <source>
        <dbReference type="ARBA" id="ARBA00007613"/>
    </source>
</evidence>
<evidence type="ECO:0000256" key="8">
    <source>
        <dbReference type="SAM" id="SignalP"/>
    </source>
</evidence>
<evidence type="ECO:0000256" key="5">
    <source>
        <dbReference type="ARBA" id="ARBA00022692"/>
    </source>
</evidence>
<evidence type="ECO:0000256" key="4">
    <source>
        <dbReference type="ARBA" id="ARBA00022452"/>
    </source>
</evidence>
<keyword evidence="6" id="KW-0472">Membrane</keyword>
<dbReference type="InterPro" id="IPR003423">
    <property type="entry name" value="OMP_efflux"/>
</dbReference>
<protein>
    <submittedName>
        <fullName evidence="9">TolC family protein</fullName>
    </submittedName>
</protein>
<dbReference type="PANTHER" id="PTHR30026">
    <property type="entry name" value="OUTER MEMBRANE PROTEIN TOLC"/>
    <property type="match status" value="1"/>
</dbReference>
<keyword evidence="10" id="KW-1185">Reference proteome</keyword>